<reference evidence="5 6" key="1">
    <citation type="submission" date="2020-07" db="EMBL/GenBank/DDBJ databases">
        <title>Sequencing the genomes of 1000 actinobacteria strains.</title>
        <authorList>
            <person name="Klenk H.-P."/>
        </authorList>
    </citation>
    <scope>NUCLEOTIDE SEQUENCE [LARGE SCALE GENOMIC DNA]</scope>
    <source>
        <strain evidence="5 6">DSM 45117</strain>
    </source>
</reference>
<dbReference type="Gene3D" id="3.40.50.720">
    <property type="entry name" value="NAD(P)-binding Rossmann-like Domain"/>
    <property type="match status" value="1"/>
</dbReference>
<comment type="caution">
    <text evidence="5">The sequence shown here is derived from an EMBL/GenBank/DDBJ whole genome shotgun (WGS) entry which is preliminary data.</text>
</comment>
<dbReference type="PANTHER" id="PTHR43708">
    <property type="entry name" value="CONSERVED EXPRESSED OXIDOREDUCTASE (EUROFUNG)"/>
    <property type="match status" value="1"/>
</dbReference>
<protein>
    <submittedName>
        <fullName evidence="5">Dehydrogenase</fullName>
    </submittedName>
</protein>
<evidence type="ECO:0000256" key="1">
    <source>
        <dbReference type="ARBA" id="ARBA00010928"/>
    </source>
</evidence>
<comment type="similarity">
    <text evidence="1">Belongs to the Gfo/Idh/MocA family.</text>
</comment>
<evidence type="ECO:0000259" key="3">
    <source>
        <dbReference type="Pfam" id="PF01408"/>
    </source>
</evidence>
<proteinExistence type="inferred from homology"/>
<dbReference type="EMBL" id="JACBZA010000001">
    <property type="protein sequence ID" value="NYH86962.1"/>
    <property type="molecule type" value="Genomic_DNA"/>
</dbReference>
<evidence type="ECO:0000256" key="2">
    <source>
        <dbReference type="ARBA" id="ARBA00023002"/>
    </source>
</evidence>
<name>A0ABX2SBC8_9ACTN</name>
<dbReference type="InterPro" id="IPR051317">
    <property type="entry name" value="Gfo/Idh/MocA_oxidoreduct"/>
</dbReference>
<evidence type="ECO:0000313" key="5">
    <source>
        <dbReference type="EMBL" id="NYH86962.1"/>
    </source>
</evidence>
<dbReference type="RefSeq" id="WP_237768988.1">
    <property type="nucleotide sequence ID" value="NZ_FOOI01000014.1"/>
</dbReference>
<organism evidence="5 6">
    <name type="scientific">Actinopolymorpha cephalotaxi</name>
    <dbReference type="NCBI Taxonomy" id="504797"/>
    <lineage>
        <taxon>Bacteria</taxon>
        <taxon>Bacillati</taxon>
        <taxon>Actinomycetota</taxon>
        <taxon>Actinomycetes</taxon>
        <taxon>Propionibacteriales</taxon>
        <taxon>Actinopolymorphaceae</taxon>
        <taxon>Actinopolymorpha</taxon>
    </lineage>
</organism>
<dbReference type="InterPro" id="IPR000683">
    <property type="entry name" value="Gfo/Idh/MocA-like_OxRdtase_N"/>
</dbReference>
<gene>
    <name evidence="5" type="ORF">FHR37_005813</name>
</gene>
<keyword evidence="6" id="KW-1185">Reference proteome</keyword>
<feature type="domain" description="GFO/IDH/MocA-like oxidoreductase" evidence="4">
    <location>
        <begin position="148"/>
        <end position="268"/>
    </location>
</feature>
<sequence>MRTTGSAPLGGMDVSRLKVAVVGCGGAATGHALGLANLADFEIVALVDPSERNLASFRTRVPAVADVPAYADVEQLYDAGVEVEALTVVTPHTLHHPIVMGAIKRNLHVLCEKPLTCDPAHAREIEAAAATAGVTVMVRYQRRFDPAYRYMRDVIASGELGELRSIMVSVGQRWLKNTVGTWRQDPALSGGGMLMDSGSHLADMLLWLVGKPVETVSALVDNAGSPVDINTSATVSFAGGVQGQLHVVGDLATTWMENVAVSGTNGLLRYEADPQHPWRTGKVTHYRGDELVQPVNLPEPPEIHEALLASIRGEAVNEAPPAAGIAVAELSEAIYRSAGEGGARVSVR</sequence>
<dbReference type="InterPro" id="IPR036291">
    <property type="entry name" value="NAD(P)-bd_dom_sf"/>
</dbReference>
<feature type="domain" description="Gfo/Idh/MocA-like oxidoreductase N-terminal" evidence="3">
    <location>
        <begin position="17"/>
        <end position="140"/>
    </location>
</feature>
<dbReference type="Proteomes" id="UP000533017">
    <property type="component" value="Unassembled WGS sequence"/>
</dbReference>
<evidence type="ECO:0000313" key="6">
    <source>
        <dbReference type="Proteomes" id="UP000533017"/>
    </source>
</evidence>
<dbReference type="SUPFAM" id="SSF51735">
    <property type="entry name" value="NAD(P)-binding Rossmann-fold domains"/>
    <property type="match status" value="1"/>
</dbReference>
<dbReference type="InterPro" id="IPR055170">
    <property type="entry name" value="GFO_IDH_MocA-like_dom"/>
</dbReference>
<evidence type="ECO:0000259" key="4">
    <source>
        <dbReference type="Pfam" id="PF22725"/>
    </source>
</evidence>
<dbReference type="Pfam" id="PF22725">
    <property type="entry name" value="GFO_IDH_MocA_C3"/>
    <property type="match status" value="1"/>
</dbReference>
<dbReference type="Gene3D" id="3.30.360.10">
    <property type="entry name" value="Dihydrodipicolinate Reductase, domain 2"/>
    <property type="match status" value="1"/>
</dbReference>
<keyword evidence="2" id="KW-0560">Oxidoreductase</keyword>
<dbReference type="Pfam" id="PF01408">
    <property type="entry name" value="GFO_IDH_MocA"/>
    <property type="match status" value="1"/>
</dbReference>
<dbReference type="SUPFAM" id="SSF55347">
    <property type="entry name" value="Glyceraldehyde-3-phosphate dehydrogenase-like, C-terminal domain"/>
    <property type="match status" value="1"/>
</dbReference>
<accession>A0ABX2SBC8</accession>
<dbReference type="PANTHER" id="PTHR43708:SF5">
    <property type="entry name" value="CONSERVED EXPRESSED OXIDOREDUCTASE (EUROFUNG)-RELATED"/>
    <property type="match status" value="1"/>
</dbReference>